<reference evidence="3 4" key="1">
    <citation type="journal article" date="2015" name="Proc. Natl. Acad. Sci. U.S.A.">
        <title>The resurrection genome of Boea hygrometrica: A blueprint for survival of dehydration.</title>
        <authorList>
            <person name="Xiao L."/>
            <person name="Yang G."/>
            <person name="Zhang L."/>
            <person name="Yang X."/>
            <person name="Zhao S."/>
            <person name="Ji Z."/>
            <person name="Zhou Q."/>
            <person name="Hu M."/>
            <person name="Wang Y."/>
            <person name="Chen M."/>
            <person name="Xu Y."/>
            <person name="Jin H."/>
            <person name="Xiao X."/>
            <person name="Hu G."/>
            <person name="Bao F."/>
            <person name="Hu Y."/>
            <person name="Wan P."/>
            <person name="Li L."/>
            <person name="Deng X."/>
            <person name="Kuang T."/>
            <person name="Xiang C."/>
            <person name="Zhu J.K."/>
            <person name="Oliver M.J."/>
            <person name="He Y."/>
        </authorList>
    </citation>
    <scope>NUCLEOTIDE SEQUENCE [LARGE SCALE GENOMIC DNA]</scope>
    <source>
        <strain evidence="4">cv. XS01</strain>
    </source>
</reference>
<dbReference type="GO" id="GO:0060236">
    <property type="term" value="P:regulation of mitotic spindle organization"/>
    <property type="evidence" value="ECO:0007669"/>
    <property type="project" value="InterPro"/>
</dbReference>
<gene>
    <name evidence="3" type="ORF">F511_04058</name>
</gene>
<dbReference type="GO" id="GO:0005880">
    <property type="term" value="C:nuclear microtubule"/>
    <property type="evidence" value="ECO:0007669"/>
    <property type="project" value="TreeGrafter"/>
</dbReference>
<feature type="domain" description="TPX2 central" evidence="2">
    <location>
        <begin position="261"/>
        <end position="422"/>
    </location>
</feature>
<evidence type="ECO:0000313" key="3">
    <source>
        <dbReference type="EMBL" id="KZV45320.1"/>
    </source>
</evidence>
<sequence length="450" mass="50133">MGEVAMGSGTVYEEECSFTVYEIDLDYEFDAARFFDFTRLESPLEAGQAEVWFHSAGSYPPSPFVSNLVPGDEMLTENICISPKSEGVENPMEDVSDIEEDEEISVVDTNYKDVDLKAYGTFNTPQIGSRTKLQNPSKNLASGLLCPVMILFDYTESKTHTKSFMKPSFPRTSTLLKPTASQLAKQNHPLQTGCYRSNIAVEKMDKSSVSTFGIENHAAKRQKLEGGFLRMVVDADKLQQINFVHKVPKRDGTTNHSKTTRITIPREPDLQTAHRALKTRTNSSKEAENVTSTVRRFKARPLNRKILEAPSLLSKRSIPVFPNFQEFQLKTSERAMLHKSVVPNFAVPSHQSDKVSGKTYANITTDGGNRERERPTNMNVSRPEVCESSHGFKALPLNKKILTSKGTLGVFRNTKKDITVPMLSLAPETPQNANHGSKLPRSISKSAKVP</sequence>
<dbReference type="InterPro" id="IPR009675">
    <property type="entry name" value="TPX2_fam"/>
</dbReference>
<evidence type="ECO:0000313" key="4">
    <source>
        <dbReference type="Proteomes" id="UP000250235"/>
    </source>
</evidence>
<feature type="region of interest" description="Disordered" evidence="1">
    <location>
        <begin position="425"/>
        <end position="450"/>
    </location>
</feature>
<evidence type="ECO:0000259" key="2">
    <source>
        <dbReference type="Pfam" id="PF12214"/>
    </source>
</evidence>
<keyword evidence="4" id="KW-1185">Reference proteome</keyword>
<proteinExistence type="predicted"/>
<dbReference type="EMBL" id="KQ996399">
    <property type="protein sequence ID" value="KZV45320.1"/>
    <property type="molecule type" value="Genomic_DNA"/>
</dbReference>
<dbReference type="GO" id="GO:0030295">
    <property type="term" value="F:protein kinase activator activity"/>
    <property type="evidence" value="ECO:0007669"/>
    <property type="project" value="TreeGrafter"/>
</dbReference>
<accession>A0A2Z7CE39</accession>
<dbReference type="AlphaFoldDB" id="A0A2Z7CE39"/>
<feature type="region of interest" description="Disordered" evidence="1">
    <location>
        <begin position="359"/>
        <end position="384"/>
    </location>
</feature>
<dbReference type="GO" id="GO:0008017">
    <property type="term" value="F:microtubule binding"/>
    <property type="evidence" value="ECO:0007669"/>
    <property type="project" value="TreeGrafter"/>
</dbReference>
<protein>
    <recommendedName>
        <fullName evidence="2">TPX2 central domain-containing protein</fullName>
    </recommendedName>
</protein>
<dbReference type="PANTHER" id="PTHR14326">
    <property type="entry name" value="TARGETING PROTEIN FOR XKLP2"/>
    <property type="match status" value="1"/>
</dbReference>
<dbReference type="InterPro" id="IPR027330">
    <property type="entry name" value="TPX2_central_dom"/>
</dbReference>
<evidence type="ECO:0000256" key="1">
    <source>
        <dbReference type="SAM" id="MobiDB-lite"/>
    </source>
</evidence>
<dbReference type="GO" id="GO:0005819">
    <property type="term" value="C:spindle"/>
    <property type="evidence" value="ECO:0007669"/>
    <property type="project" value="InterPro"/>
</dbReference>
<dbReference type="Pfam" id="PF12214">
    <property type="entry name" value="TPX2_importin"/>
    <property type="match status" value="1"/>
</dbReference>
<dbReference type="PANTHER" id="PTHR14326:SF15">
    <property type="entry name" value="OS06G0130200 PROTEIN"/>
    <property type="match status" value="1"/>
</dbReference>
<dbReference type="Proteomes" id="UP000250235">
    <property type="component" value="Unassembled WGS sequence"/>
</dbReference>
<dbReference type="GO" id="GO:0090307">
    <property type="term" value="P:mitotic spindle assembly"/>
    <property type="evidence" value="ECO:0007669"/>
    <property type="project" value="TreeGrafter"/>
</dbReference>
<name>A0A2Z7CE39_9LAMI</name>
<organism evidence="3 4">
    <name type="scientific">Dorcoceras hygrometricum</name>
    <dbReference type="NCBI Taxonomy" id="472368"/>
    <lineage>
        <taxon>Eukaryota</taxon>
        <taxon>Viridiplantae</taxon>
        <taxon>Streptophyta</taxon>
        <taxon>Embryophyta</taxon>
        <taxon>Tracheophyta</taxon>
        <taxon>Spermatophyta</taxon>
        <taxon>Magnoliopsida</taxon>
        <taxon>eudicotyledons</taxon>
        <taxon>Gunneridae</taxon>
        <taxon>Pentapetalae</taxon>
        <taxon>asterids</taxon>
        <taxon>lamiids</taxon>
        <taxon>Lamiales</taxon>
        <taxon>Gesneriaceae</taxon>
        <taxon>Didymocarpoideae</taxon>
        <taxon>Trichosporeae</taxon>
        <taxon>Loxocarpinae</taxon>
        <taxon>Dorcoceras</taxon>
    </lineage>
</organism>
<dbReference type="OrthoDB" id="1684416at2759"/>